<proteinExistence type="predicted"/>
<dbReference type="Proteomes" id="UP001194580">
    <property type="component" value="Unassembled WGS sequence"/>
</dbReference>
<gene>
    <name evidence="7" type="ORF">BGZ95_011952</name>
</gene>
<feature type="domain" description="Crinkler effector protein N-terminal" evidence="6">
    <location>
        <begin position="6"/>
        <end position="106"/>
    </location>
</feature>
<feature type="non-terminal residue" evidence="7">
    <location>
        <position position="423"/>
    </location>
</feature>
<sequence length="423" mass="47503">MTNNLLTLFCLVDGDATTNAFPVEIESTKTVSDLKYLIRTEKSPGFNDVDADKLTLWRVSIPDVDDDEIPVLIDNLTGKKKMRATNKLSMVFDAAFPENTICVFVQRPPPVAKRDREEDAGPSSKRKRHRPHTLMDAIEDAGLAEIAIVDDEFYLSRLNNKERVLLLDFIGQEIARNDSFTSLSSTACELKSANIKDMDKLSAPYGTLFPVVDTNELFIREAYKDLYDTILGTFDNAQPGNETQKHIVVTGTSGIGKSAFLVYFAIRLLAESDDDNPPMIIFHTNRSSTCYAFGGRSAVCSGDIKDFKPFLSLPDTWYFVDSSPDPVLDRAKTVISVSPQTLFSEAQQYRDVDRGAAWRYYMAPWSLEELTMCRTNVTSFQVVPLEAIEDLHSKIGGVPRYVLDLPTKRLNRRLNDFEGAKDM</sequence>
<evidence type="ECO:0000313" key="7">
    <source>
        <dbReference type="EMBL" id="KAG0272311.1"/>
    </source>
</evidence>
<name>A0AAD4D977_9FUNG</name>
<evidence type="ECO:0000256" key="3">
    <source>
        <dbReference type="ARBA" id="ARBA00022525"/>
    </source>
</evidence>
<evidence type="ECO:0000256" key="4">
    <source>
        <dbReference type="SAM" id="MobiDB-lite"/>
    </source>
</evidence>
<feature type="region of interest" description="Disordered" evidence="4">
    <location>
        <begin position="112"/>
        <end position="131"/>
    </location>
</feature>
<evidence type="ECO:0000256" key="5">
    <source>
        <dbReference type="SAM" id="SignalP"/>
    </source>
</evidence>
<feature type="chain" id="PRO_5041904916" description="Crinkler effector protein N-terminal domain-containing protein" evidence="5">
    <location>
        <begin position="21"/>
        <end position="423"/>
    </location>
</feature>
<keyword evidence="8" id="KW-1185">Reference proteome</keyword>
<evidence type="ECO:0000256" key="2">
    <source>
        <dbReference type="ARBA" id="ARBA00004613"/>
    </source>
</evidence>
<evidence type="ECO:0000313" key="8">
    <source>
        <dbReference type="Proteomes" id="UP001194580"/>
    </source>
</evidence>
<dbReference type="GO" id="GO:0005576">
    <property type="term" value="C:extracellular region"/>
    <property type="evidence" value="ECO:0007669"/>
    <property type="project" value="UniProtKB-SubCell"/>
</dbReference>
<comment type="caution">
    <text evidence="7">The sequence shown here is derived from an EMBL/GenBank/DDBJ whole genome shotgun (WGS) entry which is preliminary data.</text>
</comment>
<organism evidence="7 8">
    <name type="scientific">Linnemannia exigua</name>
    <dbReference type="NCBI Taxonomy" id="604196"/>
    <lineage>
        <taxon>Eukaryota</taxon>
        <taxon>Fungi</taxon>
        <taxon>Fungi incertae sedis</taxon>
        <taxon>Mucoromycota</taxon>
        <taxon>Mortierellomycotina</taxon>
        <taxon>Mortierellomycetes</taxon>
        <taxon>Mortierellales</taxon>
        <taxon>Mortierellaceae</taxon>
        <taxon>Linnemannia</taxon>
    </lineage>
</organism>
<accession>A0AAD4D977</accession>
<dbReference type="GO" id="GO:0043657">
    <property type="term" value="C:host cell"/>
    <property type="evidence" value="ECO:0007669"/>
    <property type="project" value="UniProtKB-SubCell"/>
</dbReference>
<reference evidence="7" key="1">
    <citation type="journal article" date="2020" name="Fungal Divers.">
        <title>Resolving the Mortierellaceae phylogeny through synthesis of multi-gene phylogenetics and phylogenomics.</title>
        <authorList>
            <person name="Vandepol N."/>
            <person name="Liber J."/>
            <person name="Desiro A."/>
            <person name="Na H."/>
            <person name="Kennedy M."/>
            <person name="Barry K."/>
            <person name="Grigoriev I.V."/>
            <person name="Miller A.N."/>
            <person name="O'Donnell K."/>
            <person name="Stajich J.E."/>
            <person name="Bonito G."/>
        </authorList>
    </citation>
    <scope>NUCLEOTIDE SEQUENCE</scope>
    <source>
        <strain evidence="7">NRRL 28262</strain>
    </source>
</reference>
<dbReference type="PANTHER" id="PTHR33129">
    <property type="entry name" value="PROTEIN KINASE DOMAIN-CONTAINING PROTEIN-RELATED"/>
    <property type="match status" value="1"/>
</dbReference>
<evidence type="ECO:0000256" key="1">
    <source>
        <dbReference type="ARBA" id="ARBA00004340"/>
    </source>
</evidence>
<dbReference type="EMBL" id="JAAAIL010000951">
    <property type="protein sequence ID" value="KAG0272311.1"/>
    <property type="molecule type" value="Genomic_DNA"/>
</dbReference>
<dbReference type="AlphaFoldDB" id="A0AAD4D977"/>
<dbReference type="InterPro" id="IPR052980">
    <property type="entry name" value="Crinkler_effector"/>
</dbReference>
<keyword evidence="3" id="KW-0964">Secreted</keyword>
<dbReference type="InterPro" id="IPR045379">
    <property type="entry name" value="Crinkler_N"/>
</dbReference>
<protein>
    <recommendedName>
        <fullName evidence="6">Crinkler effector protein N-terminal domain-containing protein</fullName>
    </recommendedName>
</protein>
<keyword evidence="5" id="KW-0732">Signal</keyword>
<feature type="signal peptide" evidence="5">
    <location>
        <begin position="1"/>
        <end position="20"/>
    </location>
</feature>
<evidence type="ECO:0000259" key="6">
    <source>
        <dbReference type="Pfam" id="PF20147"/>
    </source>
</evidence>
<dbReference type="Pfam" id="PF20147">
    <property type="entry name" value="Crinkler"/>
    <property type="match status" value="1"/>
</dbReference>
<comment type="subcellular location">
    <subcellularLocation>
        <location evidence="1">Host cell</location>
    </subcellularLocation>
    <subcellularLocation>
        <location evidence="2">Secreted</location>
    </subcellularLocation>
</comment>
<dbReference type="PANTHER" id="PTHR33129:SF1">
    <property type="entry name" value="ATP-BINDING PROTEIN"/>
    <property type="match status" value="1"/>
</dbReference>